<evidence type="ECO:0000259" key="9">
    <source>
        <dbReference type="Pfam" id="PF24762"/>
    </source>
</evidence>
<dbReference type="SUPFAM" id="SSF69322">
    <property type="entry name" value="Tricorn protease domain 2"/>
    <property type="match status" value="1"/>
</dbReference>
<evidence type="ECO:0000313" key="11">
    <source>
        <dbReference type="Proteomes" id="UP001142055"/>
    </source>
</evidence>
<dbReference type="GO" id="GO:0035721">
    <property type="term" value="P:intraciliary retrograde transport"/>
    <property type="evidence" value="ECO:0007669"/>
    <property type="project" value="InterPro"/>
</dbReference>
<dbReference type="GO" id="GO:0060271">
    <property type="term" value="P:cilium assembly"/>
    <property type="evidence" value="ECO:0007669"/>
    <property type="project" value="TreeGrafter"/>
</dbReference>
<dbReference type="GO" id="GO:0005929">
    <property type="term" value="C:cilium"/>
    <property type="evidence" value="ECO:0007669"/>
    <property type="project" value="UniProtKB-SubCell"/>
</dbReference>
<dbReference type="InterPro" id="IPR040379">
    <property type="entry name" value="WDR19/dyf-2"/>
</dbReference>
<keyword evidence="2" id="KW-0853">WD repeat</keyword>
<dbReference type="EMBL" id="JAPWDV010000002">
    <property type="protein sequence ID" value="KAJ6220017.1"/>
    <property type="molecule type" value="Genomic_DNA"/>
</dbReference>
<dbReference type="Pfam" id="PF15911">
    <property type="entry name" value="Beta-prop_WDR19_2nd"/>
    <property type="match status" value="1"/>
</dbReference>
<gene>
    <name evidence="10" type="ORF">RDWZM_005829</name>
</gene>
<dbReference type="Pfam" id="PF24762">
    <property type="entry name" value="TPR_IF140-IFT172"/>
    <property type="match status" value="1"/>
</dbReference>
<dbReference type="InterPro" id="IPR036322">
    <property type="entry name" value="WD40_repeat_dom_sf"/>
</dbReference>
<dbReference type="InterPro" id="IPR001680">
    <property type="entry name" value="WD40_rpt"/>
</dbReference>
<evidence type="ECO:0000256" key="1">
    <source>
        <dbReference type="ARBA" id="ARBA00004138"/>
    </source>
</evidence>
<keyword evidence="11" id="KW-1185">Reference proteome</keyword>
<organism evidence="10 11">
    <name type="scientific">Blomia tropicalis</name>
    <name type="common">Mite</name>
    <dbReference type="NCBI Taxonomy" id="40697"/>
    <lineage>
        <taxon>Eukaryota</taxon>
        <taxon>Metazoa</taxon>
        <taxon>Ecdysozoa</taxon>
        <taxon>Arthropoda</taxon>
        <taxon>Chelicerata</taxon>
        <taxon>Arachnida</taxon>
        <taxon>Acari</taxon>
        <taxon>Acariformes</taxon>
        <taxon>Sarcoptiformes</taxon>
        <taxon>Astigmata</taxon>
        <taxon>Glycyphagoidea</taxon>
        <taxon>Echimyopodidae</taxon>
        <taxon>Blomia</taxon>
    </lineage>
</organism>
<dbReference type="PANTHER" id="PTHR14920:SF0">
    <property type="entry name" value="WD REPEAT DOMAIN 19"/>
    <property type="match status" value="1"/>
</dbReference>
<dbReference type="Pfam" id="PF23389">
    <property type="entry name" value="Beta-prop_WDR19_1st"/>
    <property type="match status" value="1"/>
</dbReference>
<dbReference type="PANTHER" id="PTHR14920">
    <property type="entry name" value="OSMOTIC AVOIDANCE ABNORMAL PROTEIN 1/WD REPEAT MEMBRANE PROTEIN"/>
    <property type="match status" value="1"/>
</dbReference>
<dbReference type="SMART" id="SM00320">
    <property type="entry name" value="WD40"/>
    <property type="match status" value="5"/>
</dbReference>
<dbReference type="InterPro" id="IPR039468">
    <property type="entry name" value="WDR19_WD40_rpt"/>
</dbReference>
<protein>
    <submittedName>
        <fullName evidence="10">Uncharacterized protein</fullName>
    </submittedName>
</protein>
<evidence type="ECO:0000256" key="4">
    <source>
        <dbReference type="ARBA" id="ARBA00022803"/>
    </source>
</evidence>
<evidence type="ECO:0000256" key="6">
    <source>
        <dbReference type="ARBA" id="ARBA00023273"/>
    </source>
</evidence>
<reference evidence="10" key="1">
    <citation type="submission" date="2022-12" db="EMBL/GenBank/DDBJ databases">
        <title>Genome assemblies of Blomia tropicalis.</title>
        <authorList>
            <person name="Cui Y."/>
        </authorList>
    </citation>
    <scope>NUCLEOTIDE SEQUENCE</scope>
    <source>
        <tissue evidence="10">Adult mites</tissue>
    </source>
</reference>
<feature type="domain" description="WDR19 WD40 repeat" evidence="7">
    <location>
        <begin position="299"/>
        <end position="582"/>
    </location>
</feature>
<dbReference type="SUPFAM" id="SSF50978">
    <property type="entry name" value="WD40 repeat-like"/>
    <property type="match status" value="1"/>
</dbReference>
<dbReference type="GO" id="GO:0030991">
    <property type="term" value="C:intraciliary transport particle A"/>
    <property type="evidence" value="ECO:0007669"/>
    <property type="project" value="TreeGrafter"/>
</dbReference>
<evidence type="ECO:0000259" key="8">
    <source>
        <dbReference type="Pfam" id="PF23389"/>
    </source>
</evidence>
<sequence>MEGDLLAIITDRSPLIFLWNASTHRVLQVDSGIKEPLSLLVWSMSSQPLLFVGTAKGNILIYNHQSSRKIPILGKHTKRITSGATSETNLVALVGDDRVLTISNDQGETICINSVKGEPTNVKFAHSYQDEKINSSEPNSVCVILNKRMLYIVNIDDSENPYIMTFQDWYGNIVDYYCYVNGNIFIAFNSGLIVTMSTCYKNFGSELFQIKAHKDLLNTISVNTTSDRIATCSENNVKVFNLHDHSDIENVITVDDEPSIELIDWTNDGQLLAVSSSSGTIHVYLSRLKILGDSYGTSLAFLSSLLEVTVFNVHEDVQESVIIVRIEIEPSHIAIGPFHLAVAMNNKIWYYSLTGNEITSMLTSEHEYVGIVKNVRLNGNYAAIQFTNGTLQLHAIEPKKQTYPNRDVFTFPEGNEMSEKTDVTSVCLTNDFMIYSLRSGIVWYFVIEDWNPVVIYRHSNGIQMIESNQSGTRLLMLDDNNDIFVYNIFNESLMQISSEHVPSKPVKFLWESWLADKCVFTICDSKFIHVYSAPRNTIEGPKVEFVGKMKIPPGQYPLLLYNGVIVCQTKSGKTSNFILTTHDYSIKANSSNTLQKDVFRNIIKLRRYPDALKICGYINENDLWKELAEAALYDMEIEVAIHVYQQLKKFGIVHSLQRYRSIEDLNLFAGYLAELLGKFDLAQKLFLSSSKPLCALEMRSNMFHWDEALALARHLSPGDVAIVSRELAQHEEYGGNYRRALENFENALSNVPDTMKENTMQNHTRLCKCGIARNSIRCGDVKRGVALTMQLNDIDLMSECGHILETMKYHQEAAVLFEKCNMIDRAAALYLKVKNVSKLNGMLSNIEDRNILCQYAAIKENERQFRTALETYLKAEQWLDAVRIHLDHLNSPGEAVKLVREKRSVEGAKLIAKYFQRKDEMVTAIEFLVISKCYEDAYSLAKTTNQMDTYADIMEDYGDEQNQQDFRTIAIYYEQENRPLRAGKFYCLAKLFKKGVKLLLQAASMSAENENEALTLSIEAASQARDEQITRLILDFLMGETDGLPKDFKYLFKLYMRLEHYKEAAKTAIIISREEQNVGNYRNSHQLLFGMCTELRRNNIPIPSEMSANLLLVHCYMLAKLWIRGGNHKMSAKLLIRIGENISHFPSHSTQILTTLVIECQRAGFHKNAIKFAHMVMKPDTRDKVDPKFKRKIENLVRKSPGIQLNSEDLLKELEIDSMPCPFCNEKCDNRY</sequence>
<keyword evidence="6" id="KW-0966">Cell projection</keyword>
<keyword evidence="5" id="KW-0969">Cilium</keyword>
<feature type="domain" description="IF140/IFT172/WDR19 TPR" evidence="9">
    <location>
        <begin position="799"/>
        <end position="1007"/>
    </location>
</feature>
<evidence type="ECO:0000256" key="3">
    <source>
        <dbReference type="ARBA" id="ARBA00022737"/>
    </source>
</evidence>
<evidence type="ECO:0000259" key="7">
    <source>
        <dbReference type="Pfam" id="PF15911"/>
    </source>
</evidence>
<name>A0A9Q0M8G6_BLOTA</name>
<evidence type="ECO:0000256" key="5">
    <source>
        <dbReference type="ARBA" id="ARBA00023069"/>
    </source>
</evidence>
<proteinExistence type="predicted"/>
<feature type="domain" description="WDR19 first beta-propeller" evidence="8">
    <location>
        <begin position="2"/>
        <end position="279"/>
    </location>
</feature>
<comment type="subcellular location">
    <subcellularLocation>
        <location evidence="1">Cell projection</location>
        <location evidence="1">Cilium</location>
    </subcellularLocation>
</comment>
<dbReference type="InterPro" id="IPR057855">
    <property type="entry name" value="Beta-prop_WDR19_1st"/>
</dbReference>
<keyword evidence="4" id="KW-0802">TPR repeat</keyword>
<comment type="caution">
    <text evidence="10">The sequence shown here is derived from an EMBL/GenBank/DDBJ whole genome shotgun (WGS) entry which is preliminary data.</text>
</comment>
<dbReference type="Gene3D" id="1.25.40.470">
    <property type="match status" value="2"/>
</dbReference>
<dbReference type="AlphaFoldDB" id="A0A9Q0M8G6"/>
<dbReference type="OMA" id="NDMLTHT"/>
<accession>A0A9Q0M8G6</accession>
<dbReference type="Proteomes" id="UP001142055">
    <property type="component" value="Chromosome 2"/>
</dbReference>
<keyword evidence="3" id="KW-0677">Repeat</keyword>
<evidence type="ECO:0000256" key="2">
    <source>
        <dbReference type="ARBA" id="ARBA00022574"/>
    </source>
</evidence>
<evidence type="ECO:0000313" key="10">
    <source>
        <dbReference type="EMBL" id="KAJ6220017.1"/>
    </source>
</evidence>
<dbReference type="InterPro" id="IPR015943">
    <property type="entry name" value="WD40/YVTN_repeat-like_dom_sf"/>
</dbReference>
<dbReference type="InterPro" id="IPR056168">
    <property type="entry name" value="TPR_IF140/IFT172/WDR19"/>
</dbReference>
<dbReference type="Gene3D" id="2.130.10.10">
    <property type="entry name" value="YVTN repeat-like/Quinoprotein amine dehydrogenase"/>
    <property type="match status" value="1"/>
</dbReference>